<gene>
    <name evidence="3" type="ORF">FCG67_03925</name>
</gene>
<proteinExistence type="predicted"/>
<feature type="transmembrane region" description="Helical" evidence="1">
    <location>
        <begin position="33"/>
        <end position="53"/>
    </location>
</feature>
<keyword evidence="1" id="KW-0472">Membrane</keyword>
<accession>A0ABY2RR36</accession>
<comment type="caution">
    <text evidence="3">The sequence shown here is derived from an EMBL/GenBank/DDBJ whole genome shotgun (WGS) entry which is preliminary data.</text>
</comment>
<feature type="transmembrane region" description="Helical" evidence="1">
    <location>
        <begin position="59"/>
        <end position="76"/>
    </location>
</feature>
<dbReference type="EMBL" id="SUMD01000002">
    <property type="protein sequence ID" value="TJZ80045.1"/>
    <property type="molecule type" value="Genomic_DNA"/>
</dbReference>
<evidence type="ECO:0000313" key="4">
    <source>
        <dbReference type="Proteomes" id="UP000305109"/>
    </source>
</evidence>
<feature type="domain" description="Low molecular weight protein antigen 6 PH" evidence="2">
    <location>
        <begin position="79"/>
        <end position="159"/>
    </location>
</feature>
<dbReference type="Proteomes" id="UP000305109">
    <property type="component" value="Unassembled WGS sequence"/>
</dbReference>
<sequence length="171" mass="18325">MWINPVDSCGEPVHNPENPVHNPELAWSTPTGALIATGVGGVAMLLAAAAVASDPAGRVLIGLGALGLLVITALGLRQRPRLAVLDGARGIAVQRLTGRHEYQASELSRVRIVRYPRLGRRVPMLEIDVRPPGVDDDKLMIFGRWDLGTDPTDVFEALAGRGLVPPERPRP</sequence>
<dbReference type="Pfam" id="PF10756">
    <property type="entry name" value="bPH_6"/>
    <property type="match status" value="1"/>
</dbReference>
<evidence type="ECO:0000256" key="1">
    <source>
        <dbReference type="SAM" id="Phobius"/>
    </source>
</evidence>
<keyword evidence="1" id="KW-1133">Transmembrane helix</keyword>
<protein>
    <submittedName>
        <fullName evidence="3">PH domain-containing protein</fullName>
    </submittedName>
</protein>
<reference evidence="3 4" key="1">
    <citation type="submission" date="2019-04" db="EMBL/GenBank/DDBJ databases">
        <title>Rhodococcus oryzae sp. nov., a novel actinomycete isolated from rhizosphere soil of rice (Oryza sativa L.).</title>
        <authorList>
            <person name="Li C."/>
        </authorList>
    </citation>
    <scope>NUCLEOTIDE SEQUENCE [LARGE SCALE GENOMIC DNA]</scope>
    <source>
        <strain evidence="3 4">NEAU-CX67</strain>
    </source>
</reference>
<evidence type="ECO:0000313" key="3">
    <source>
        <dbReference type="EMBL" id="TJZ80045.1"/>
    </source>
</evidence>
<keyword evidence="1" id="KW-0812">Transmembrane</keyword>
<dbReference type="InterPro" id="IPR019692">
    <property type="entry name" value="CFP-6_PH"/>
</dbReference>
<keyword evidence="4" id="KW-1185">Reference proteome</keyword>
<organism evidence="3 4">
    <name type="scientific">Rhodococcus oryzae</name>
    <dbReference type="NCBI Taxonomy" id="2571143"/>
    <lineage>
        <taxon>Bacteria</taxon>
        <taxon>Bacillati</taxon>
        <taxon>Actinomycetota</taxon>
        <taxon>Actinomycetes</taxon>
        <taxon>Mycobacteriales</taxon>
        <taxon>Nocardiaceae</taxon>
        <taxon>Rhodococcus</taxon>
    </lineage>
</organism>
<name>A0ABY2RR36_9NOCA</name>
<evidence type="ECO:0000259" key="2">
    <source>
        <dbReference type="Pfam" id="PF10756"/>
    </source>
</evidence>